<dbReference type="RefSeq" id="WP_280761577.1">
    <property type="nucleotide sequence ID" value="NZ_JARXVC010000009.1"/>
</dbReference>
<evidence type="ECO:0000313" key="3">
    <source>
        <dbReference type="EMBL" id="MDH6282265.1"/>
    </source>
</evidence>
<feature type="region of interest" description="Disordered" evidence="1">
    <location>
        <begin position="26"/>
        <end position="46"/>
    </location>
</feature>
<feature type="compositionally biased region" description="Polar residues" evidence="1">
    <location>
        <begin position="26"/>
        <end position="37"/>
    </location>
</feature>
<keyword evidence="4" id="KW-1185">Reference proteome</keyword>
<reference evidence="3 4" key="1">
    <citation type="submission" date="2023-04" db="EMBL/GenBank/DDBJ databases">
        <title>Forest soil microbial communities from Buena Vista Peninsula, Colon Province, Panama.</title>
        <authorList>
            <person name="Bouskill N."/>
        </authorList>
    </citation>
    <scope>NUCLEOTIDE SEQUENCE [LARGE SCALE GENOMIC DNA]</scope>
    <source>
        <strain evidence="3 4">CFH S0262</strain>
    </source>
</reference>
<dbReference type="EMBL" id="JARXVC010000009">
    <property type="protein sequence ID" value="MDH6282265.1"/>
    <property type="molecule type" value="Genomic_DNA"/>
</dbReference>
<evidence type="ECO:0000256" key="1">
    <source>
        <dbReference type="SAM" id="MobiDB-lite"/>
    </source>
</evidence>
<dbReference type="InterPro" id="IPR024520">
    <property type="entry name" value="DUF3558"/>
</dbReference>
<feature type="signal peptide" evidence="2">
    <location>
        <begin position="1"/>
        <end position="20"/>
    </location>
</feature>
<dbReference type="Pfam" id="PF12079">
    <property type="entry name" value="DUF3558"/>
    <property type="match status" value="1"/>
</dbReference>
<organism evidence="3 4">
    <name type="scientific">Prescottella agglutinans</name>
    <dbReference type="NCBI Taxonomy" id="1644129"/>
    <lineage>
        <taxon>Bacteria</taxon>
        <taxon>Bacillati</taxon>
        <taxon>Actinomycetota</taxon>
        <taxon>Actinomycetes</taxon>
        <taxon>Mycobacteriales</taxon>
        <taxon>Nocardiaceae</taxon>
        <taxon>Prescottella</taxon>
    </lineage>
</organism>
<feature type="chain" id="PRO_5046037012" description="DUF3558 domain-containing protein" evidence="2">
    <location>
        <begin position="21"/>
        <end position="177"/>
    </location>
</feature>
<name>A0ABT6MDE5_9NOCA</name>
<gene>
    <name evidence="3" type="ORF">M2280_003493</name>
</gene>
<evidence type="ECO:0000256" key="2">
    <source>
        <dbReference type="SAM" id="SignalP"/>
    </source>
</evidence>
<comment type="caution">
    <text evidence="3">The sequence shown here is derived from an EMBL/GenBank/DDBJ whole genome shotgun (WGS) entry which is preliminary data.</text>
</comment>
<dbReference type="Proteomes" id="UP001160334">
    <property type="component" value="Unassembled WGS sequence"/>
</dbReference>
<evidence type="ECO:0008006" key="5">
    <source>
        <dbReference type="Google" id="ProtNLM"/>
    </source>
</evidence>
<proteinExistence type="predicted"/>
<protein>
    <recommendedName>
        <fullName evidence="5">DUF3558 domain-containing protein</fullName>
    </recommendedName>
</protein>
<evidence type="ECO:0000313" key="4">
    <source>
        <dbReference type="Proteomes" id="UP001160334"/>
    </source>
</evidence>
<keyword evidence="2" id="KW-0732">Signal</keyword>
<sequence length="177" mass="18918">MKALGRWSVAAVAAVGVLGAAGCGSTSVEGQAETTKPQAGEPTFDPCSVPDDAVKAAGMDPASESRDIFDVKQPGWSLCNWNGSNQMITIFATAQSLDEIRANERFVDFTPVDLGNRSAFTFREVSDTDNQYCDVVFTAGTDTVMIKSGYFTNQTPPEGPCPLAIRNAQLFEPTIPR</sequence>
<dbReference type="PROSITE" id="PS51257">
    <property type="entry name" value="PROKAR_LIPOPROTEIN"/>
    <property type="match status" value="1"/>
</dbReference>
<accession>A0ABT6MDE5</accession>